<dbReference type="InterPro" id="IPR000719">
    <property type="entry name" value="Prot_kinase_dom"/>
</dbReference>
<dbReference type="SUPFAM" id="SSF56112">
    <property type="entry name" value="Protein kinase-like (PK-like)"/>
    <property type="match status" value="1"/>
</dbReference>
<keyword evidence="3" id="KW-0808">Transferase</keyword>
<dbReference type="InterPro" id="IPR008271">
    <property type="entry name" value="Ser/Thr_kinase_AS"/>
</dbReference>
<dbReference type="InterPro" id="IPR011009">
    <property type="entry name" value="Kinase-like_dom_sf"/>
</dbReference>
<comment type="caution">
    <text evidence="10">The sequence shown here is derived from an EMBL/GenBank/DDBJ whole genome shotgun (WGS) entry which is preliminary data.</text>
</comment>
<feature type="region of interest" description="Disordered" evidence="8">
    <location>
        <begin position="440"/>
        <end position="485"/>
    </location>
</feature>
<evidence type="ECO:0000256" key="5">
    <source>
        <dbReference type="ARBA" id="ARBA00022777"/>
    </source>
</evidence>
<name>A0A117J4G9_TRASO</name>
<dbReference type="OrthoDB" id="3174611at2"/>
<keyword evidence="11" id="KW-1185">Reference proteome</keyword>
<evidence type="ECO:0000313" key="10">
    <source>
        <dbReference type="EMBL" id="KUH58391.1"/>
    </source>
</evidence>
<dbReference type="EMBL" id="LOJF01000009">
    <property type="protein sequence ID" value="KUH58391.1"/>
    <property type="molecule type" value="Genomic_DNA"/>
</dbReference>
<evidence type="ECO:0000313" key="11">
    <source>
        <dbReference type="Proteomes" id="UP000054078"/>
    </source>
</evidence>
<proteinExistence type="predicted"/>
<dbReference type="Gene3D" id="1.10.510.10">
    <property type="entry name" value="Transferase(Phosphotransferase) domain 1"/>
    <property type="match status" value="1"/>
</dbReference>
<organism evidence="10 11">
    <name type="scientific">Tractidigestivibacter scatoligenes</name>
    <name type="common">Olsenella scatoligenes</name>
    <dbReference type="NCBI Taxonomy" id="1299998"/>
    <lineage>
        <taxon>Bacteria</taxon>
        <taxon>Bacillati</taxon>
        <taxon>Actinomycetota</taxon>
        <taxon>Coriobacteriia</taxon>
        <taxon>Coriobacteriales</taxon>
        <taxon>Atopobiaceae</taxon>
        <taxon>Tractidigestivibacter</taxon>
    </lineage>
</organism>
<feature type="region of interest" description="Disordered" evidence="8">
    <location>
        <begin position="304"/>
        <end position="413"/>
    </location>
</feature>
<keyword evidence="2" id="KW-0723">Serine/threonine-protein kinase</keyword>
<evidence type="ECO:0000256" key="3">
    <source>
        <dbReference type="ARBA" id="ARBA00022679"/>
    </source>
</evidence>
<dbReference type="InterPro" id="IPR017441">
    <property type="entry name" value="Protein_kinase_ATP_BS"/>
</dbReference>
<protein>
    <recommendedName>
        <fullName evidence="1">non-specific serine/threonine protein kinase</fullName>
        <ecNumber evidence="1">2.7.11.1</ecNumber>
    </recommendedName>
</protein>
<keyword evidence="5" id="KW-0418">Kinase</keyword>
<evidence type="ECO:0000256" key="7">
    <source>
        <dbReference type="PROSITE-ProRule" id="PRU10141"/>
    </source>
</evidence>
<evidence type="ECO:0000259" key="9">
    <source>
        <dbReference type="PROSITE" id="PS50011"/>
    </source>
</evidence>
<feature type="binding site" evidence="7">
    <location>
        <position position="45"/>
    </location>
    <ligand>
        <name>ATP</name>
        <dbReference type="ChEBI" id="CHEBI:30616"/>
    </ligand>
</feature>
<dbReference type="PROSITE" id="PS00107">
    <property type="entry name" value="PROTEIN_KINASE_ATP"/>
    <property type="match status" value="1"/>
</dbReference>
<dbReference type="PROSITE" id="PS50011">
    <property type="entry name" value="PROTEIN_KINASE_DOM"/>
    <property type="match status" value="1"/>
</dbReference>
<dbReference type="GO" id="GO:0004674">
    <property type="term" value="F:protein serine/threonine kinase activity"/>
    <property type="evidence" value="ECO:0007669"/>
    <property type="project" value="UniProtKB-KW"/>
</dbReference>
<dbReference type="CDD" id="cd14014">
    <property type="entry name" value="STKc_PknB_like"/>
    <property type="match status" value="1"/>
</dbReference>
<dbReference type="STRING" id="1299998.AUL39_05140"/>
<dbReference type="Pfam" id="PF00069">
    <property type="entry name" value="Pkinase"/>
    <property type="match status" value="1"/>
</dbReference>
<dbReference type="Gene3D" id="3.30.200.20">
    <property type="entry name" value="Phosphorylase Kinase, domain 1"/>
    <property type="match status" value="1"/>
</dbReference>
<accession>A0A117J4G9</accession>
<evidence type="ECO:0000256" key="1">
    <source>
        <dbReference type="ARBA" id="ARBA00012513"/>
    </source>
</evidence>
<dbReference type="SMART" id="SM00220">
    <property type="entry name" value="S_TKc"/>
    <property type="match status" value="1"/>
</dbReference>
<evidence type="ECO:0000256" key="2">
    <source>
        <dbReference type="ARBA" id="ARBA00022527"/>
    </source>
</evidence>
<dbReference type="PROSITE" id="PS00108">
    <property type="entry name" value="PROTEIN_KINASE_ST"/>
    <property type="match status" value="1"/>
</dbReference>
<feature type="domain" description="Protein kinase" evidence="9">
    <location>
        <begin position="14"/>
        <end position="298"/>
    </location>
</feature>
<dbReference type="RefSeq" id="WP_059054388.1">
    <property type="nucleotide sequence ID" value="NZ_LOJF01000009.1"/>
</dbReference>
<dbReference type="EC" id="2.7.11.1" evidence="1"/>
<keyword evidence="4 7" id="KW-0547">Nucleotide-binding</keyword>
<evidence type="ECO:0000256" key="8">
    <source>
        <dbReference type="SAM" id="MobiDB-lite"/>
    </source>
</evidence>
<dbReference type="GO" id="GO:0005524">
    <property type="term" value="F:ATP binding"/>
    <property type="evidence" value="ECO:0007669"/>
    <property type="project" value="UniProtKB-UniRule"/>
</dbReference>
<gene>
    <name evidence="10" type="ORF">AUL39_05140</name>
</gene>
<evidence type="ECO:0000256" key="6">
    <source>
        <dbReference type="ARBA" id="ARBA00022840"/>
    </source>
</evidence>
<reference evidence="10 11" key="1">
    <citation type="submission" date="2015-12" db="EMBL/GenBank/DDBJ databases">
        <title>Draft Genome Sequence of Olsenella scatoligenes SK9K4T; a Producer of 3-Methylindole- (skatole) and 4-Methylphenol- (p-cresol) Isolated from Pig Feces.</title>
        <authorList>
            <person name="Li X."/>
            <person name="Borg B."/>
            <person name="Canibe N."/>
        </authorList>
    </citation>
    <scope>NUCLEOTIDE SEQUENCE [LARGE SCALE GENOMIC DNA]</scope>
    <source>
        <strain evidence="10 11">SK9K4</strain>
    </source>
</reference>
<dbReference type="Proteomes" id="UP000054078">
    <property type="component" value="Unassembled WGS sequence"/>
</dbReference>
<keyword evidence="6 7" id="KW-0067">ATP-binding</keyword>
<dbReference type="PANTHER" id="PTHR43289:SF6">
    <property type="entry name" value="SERINE_THREONINE-PROTEIN KINASE NEKL-3"/>
    <property type="match status" value="1"/>
</dbReference>
<dbReference type="AlphaFoldDB" id="A0A117J4G9"/>
<evidence type="ECO:0000256" key="4">
    <source>
        <dbReference type="ARBA" id="ARBA00022741"/>
    </source>
</evidence>
<dbReference type="PANTHER" id="PTHR43289">
    <property type="entry name" value="MITOGEN-ACTIVATED PROTEIN KINASE KINASE KINASE 20-RELATED"/>
    <property type="match status" value="1"/>
</dbReference>
<sequence>MPDTPDIVIPWPDWQLVRRLGRGSYGSVWEIERNVAGEPERCALKVVSIPPEGDWDGSLGLGYDEGTLSESYGKQADQVLHEYQLMASLSHSNIVACRDVAKVSHAGDPGCDVFIRMELLTPLPRWLKGRDADPRLAARVGRDIARALEACEKRGVVHRDVKPANIMVDEWGDFKLGDFGVARTMEGTRTATVAGTQSFMAPEVERHERYNQTVDIYSLGLVMWWMLNGYRGPFMPAGSIAPGDVARAEAMRLQGEPIPTPDNCPSELACIVLRACAYRPGDRYQSAAELVKDLDAFLEGRRIPAPEPNITEPVMHGGRETGTEENNWVDAGGETIGKDHGNGSTPVAVPLEAGPTVVGPSGHTPGGEAKPAGKLETGAPQAHPKQSPRNEEPPEPAPPVPEPKAGAQGNGGTGISRRAFIIGGTAAAAAALAGFAVAGQNGSTSGSTPSSSSTSTFSDTSNSDTSSSASSTDDVDNSSTTVSASTSGIITLPVDSRGSDRVACDYSSATPSPATQIVGKDIVGSVAVLVLRCRDGSSLVVTEGDANQELLEEVAAWTDLRKVWFGEHSDGTDYVPYALGQRDDGGFVTTWVELADKIASDTSGSWSGVADFSVSVSEVDVITVGGEWLRTYDGVGDLPFEVLSASGRTAPGGSLYPSGPVQAFAANGYGSRILLMRDGTCWSTYEEGGLCGDAIRSWTGIVQCIDAYPIFAALSSDGTVRAATSSDEEEDSDYDEQQQIVKELSGWSDISKLDAALLILGVTSGGDVLILDTWRQLNTLDLGLSGIVDAKIIGDWIVTIDGDGQVKATRAYKLLMRL</sequence>